<feature type="compositionally biased region" description="Basic residues" evidence="4">
    <location>
        <begin position="1"/>
        <end position="13"/>
    </location>
</feature>
<keyword evidence="3" id="KW-0539">Nucleus</keyword>
<dbReference type="PANTHER" id="PTHR12687">
    <property type="entry name" value="NUCLEOLAR COMPLEX 2 AND RAD4-RELATED"/>
    <property type="match status" value="1"/>
</dbReference>
<dbReference type="AlphaFoldDB" id="A0A6A1W1P1"/>
<evidence type="ECO:0000256" key="2">
    <source>
        <dbReference type="ARBA" id="ARBA00005907"/>
    </source>
</evidence>
<organism evidence="5 6">
    <name type="scientific">Morella rubra</name>
    <name type="common">Chinese bayberry</name>
    <dbReference type="NCBI Taxonomy" id="262757"/>
    <lineage>
        <taxon>Eukaryota</taxon>
        <taxon>Viridiplantae</taxon>
        <taxon>Streptophyta</taxon>
        <taxon>Embryophyta</taxon>
        <taxon>Tracheophyta</taxon>
        <taxon>Spermatophyta</taxon>
        <taxon>Magnoliopsida</taxon>
        <taxon>eudicotyledons</taxon>
        <taxon>Gunneridae</taxon>
        <taxon>Pentapetalae</taxon>
        <taxon>rosids</taxon>
        <taxon>fabids</taxon>
        <taxon>Fagales</taxon>
        <taxon>Myricaceae</taxon>
        <taxon>Morella</taxon>
    </lineage>
</organism>
<proteinExistence type="inferred from homology"/>
<feature type="region of interest" description="Disordered" evidence="4">
    <location>
        <begin position="1"/>
        <end position="95"/>
    </location>
</feature>
<dbReference type="GO" id="GO:0042273">
    <property type="term" value="P:ribosomal large subunit biogenesis"/>
    <property type="evidence" value="ECO:0007669"/>
    <property type="project" value="TreeGrafter"/>
</dbReference>
<dbReference type="PANTHER" id="PTHR12687:SF8">
    <property type="entry name" value="PROTEIN REBELOTE"/>
    <property type="match status" value="1"/>
</dbReference>
<dbReference type="GO" id="GO:0005654">
    <property type="term" value="C:nucleoplasm"/>
    <property type="evidence" value="ECO:0007669"/>
    <property type="project" value="TreeGrafter"/>
</dbReference>
<dbReference type="GO" id="GO:0030691">
    <property type="term" value="C:Noc2p-Noc3p complex"/>
    <property type="evidence" value="ECO:0007669"/>
    <property type="project" value="TreeGrafter"/>
</dbReference>
<reference evidence="5 6" key="1">
    <citation type="journal article" date="2019" name="Plant Biotechnol. J.">
        <title>The red bayberry genome and genetic basis of sex determination.</title>
        <authorList>
            <person name="Jia H.M."/>
            <person name="Jia H.J."/>
            <person name="Cai Q.L."/>
            <person name="Wang Y."/>
            <person name="Zhao H.B."/>
            <person name="Yang W.F."/>
            <person name="Wang G.Y."/>
            <person name="Li Y.H."/>
            <person name="Zhan D.L."/>
            <person name="Shen Y.T."/>
            <person name="Niu Q.F."/>
            <person name="Chang L."/>
            <person name="Qiu J."/>
            <person name="Zhao L."/>
            <person name="Xie H.B."/>
            <person name="Fu W.Y."/>
            <person name="Jin J."/>
            <person name="Li X.W."/>
            <person name="Jiao Y."/>
            <person name="Zhou C.C."/>
            <person name="Tu T."/>
            <person name="Chai C.Y."/>
            <person name="Gao J.L."/>
            <person name="Fan L.J."/>
            <person name="van de Weg E."/>
            <person name="Wang J.Y."/>
            <person name="Gao Z.S."/>
        </authorList>
    </citation>
    <scope>NUCLEOTIDE SEQUENCE [LARGE SCALE GENOMIC DNA]</scope>
    <source>
        <tissue evidence="5">Leaves</tissue>
    </source>
</reference>
<dbReference type="InterPro" id="IPR005343">
    <property type="entry name" value="Noc2"/>
</dbReference>
<dbReference type="Proteomes" id="UP000516437">
    <property type="component" value="Chromosome 3"/>
</dbReference>
<dbReference type="Pfam" id="PF03715">
    <property type="entry name" value="Noc2"/>
    <property type="match status" value="1"/>
</dbReference>
<evidence type="ECO:0000313" key="5">
    <source>
        <dbReference type="EMBL" id="KAB1218047.1"/>
    </source>
</evidence>
<dbReference type="GO" id="GO:0030690">
    <property type="term" value="C:Noc1p-Noc2p complex"/>
    <property type="evidence" value="ECO:0007669"/>
    <property type="project" value="TreeGrafter"/>
</dbReference>
<sequence length="671" mass="76447">MGKLGKKARKFAKKNLQSVLKRKRKLKSTFKKRASKKDEHDAAEDEGDALELSNGRNPEGGDMEDTSLDAIFGEDDGDLSGDDSESDGYLSEDSSCTYAENGREDYLEDSSNGSALKVQNREIHLDLAKKTKKLLRLKEKDLEFAKFLESYENDLRPFRNKEIYSDEDETTNEGMQSNEGKVLTISAIQCWSRLVKEQHSLPALTSLVNAYRAACHYGSKSTSVSDADSCYRIQNTETFCQILMFMLREGDNMFRGQLGISSSNCRKETISTLKNSPKWKALRPLIKSYLRSCLFLLNQVTEHEILAFSIAHLRASVIYFAAFPPLLHRLIKIAVHLWATGGGTLSSHSFLIIKDLASVFSSSCFDTCLVKTYKAFIGHCQFMDSGLLKHIQYLRKSLVELCSHDVQKSSSKAMICIKQLAKILQQGLRTKQKEALTKICSWQYTNCIDLWVMFIAENMRDYDLQPLLYVVVQMINGVALLFPGPRYLPLRIKCIQWLNSLSSSSGIFIPVASLVLDVLEYTVGKESGKHGKAFTFSSAVKLPKYWLKSQNFQEACVSSTIELLSVHFSQWSYHISFPEVATIPLIHLRKFHEITTIEKFRRMVKRFIDQVEQNREFVQKKRDEVAFSPKDQQSVELFLQLEKHNGNSPFTQYYRSIISNAASRNLFGMER</sequence>
<dbReference type="EMBL" id="RXIC02000021">
    <property type="protein sequence ID" value="KAB1218047.1"/>
    <property type="molecule type" value="Genomic_DNA"/>
</dbReference>
<dbReference type="GO" id="GO:0005730">
    <property type="term" value="C:nucleolus"/>
    <property type="evidence" value="ECO:0007669"/>
    <property type="project" value="TreeGrafter"/>
</dbReference>
<comment type="similarity">
    <text evidence="2">Belongs to the NOC2 family.</text>
</comment>
<dbReference type="OrthoDB" id="10266662at2759"/>
<evidence type="ECO:0000256" key="1">
    <source>
        <dbReference type="ARBA" id="ARBA00004123"/>
    </source>
</evidence>
<comment type="caution">
    <text evidence="5">The sequence shown here is derived from an EMBL/GenBank/DDBJ whole genome shotgun (WGS) entry which is preliminary data.</text>
</comment>
<name>A0A6A1W1P1_9ROSI</name>
<feature type="compositionally biased region" description="Acidic residues" evidence="4">
    <location>
        <begin position="61"/>
        <end position="86"/>
    </location>
</feature>
<evidence type="ECO:0000313" key="6">
    <source>
        <dbReference type="Proteomes" id="UP000516437"/>
    </source>
</evidence>
<protein>
    <recommendedName>
        <fullName evidence="7">Nucleolar complex protein 2 homolog</fullName>
    </recommendedName>
</protein>
<keyword evidence="6" id="KW-1185">Reference proteome</keyword>
<feature type="compositionally biased region" description="Basic residues" evidence="4">
    <location>
        <begin position="20"/>
        <end position="35"/>
    </location>
</feature>
<evidence type="ECO:0000256" key="3">
    <source>
        <dbReference type="ARBA" id="ARBA00023242"/>
    </source>
</evidence>
<comment type="subcellular location">
    <subcellularLocation>
        <location evidence="1">Nucleus</location>
    </subcellularLocation>
</comment>
<gene>
    <name evidence="5" type="ORF">CJ030_MR3G014543</name>
</gene>
<evidence type="ECO:0000256" key="4">
    <source>
        <dbReference type="SAM" id="MobiDB-lite"/>
    </source>
</evidence>
<accession>A0A6A1W1P1</accession>
<evidence type="ECO:0008006" key="7">
    <source>
        <dbReference type="Google" id="ProtNLM"/>
    </source>
</evidence>